<dbReference type="InterPro" id="IPR005178">
    <property type="entry name" value="Ostalpha/TMEM184C"/>
</dbReference>
<evidence type="ECO:0000313" key="13">
    <source>
        <dbReference type="Proteomes" id="UP001642484"/>
    </source>
</evidence>
<dbReference type="Gene3D" id="3.30.565.10">
    <property type="entry name" value="Histidine kinase-like ATPase, C-terminal domain"/>
    <property type="match status" value="1"/>
</dbReference>
<comment type="caution">
    <text evidence="12">The sequence shown here is derived from an EMBL/GenBank/DDBJ whole genome shotgun (WGS) entry which is preliminary data.</text>
</comment>
<evidence type="ECO:0000256" key="4">
    <source>
        <dbReference type="ARBA" id="ARBA00022771"/>
    </source>
</evidence>
<comment type="subcellular location">
    <subcellularLocation>
        <location evidence="1">Membrane</location>
        <topology evidence="1">Multi-pass membrane protein</topology>
    </subcellularLocation>
</comment>
<feature type="transmembrane region" description="Helical" evidence="10">
    <location>
        <begin position="1945"/>
        <end position="1964"/>
    </location>
</feature>
<dbReference type="Pfam" id="PF03619">
    <property type="entry name" value="Solute_trans_a"/>
    <property type="match status" value="1"/>
</dbReference>
<keyword evidence="8" id="KW-0175">Coiled coil</keyword>
<dbReference type="Pfam" id="PF12906">
    <property type="entry name" value="RINGv"/>
    <property type="match status" value="1"/>
</dbReference>
<dbReference type="InterPro" id="IPR011016">
    <property type="entry name" value="Znf_RING-CH"/>
</dbReference>
<dbReference type="Proteomes" id="UP001642484">
    <property type="component" value="Unassembled WGS sequence"/>
</dbReference>
<name>A0ABP0N2L0_9DINO</name>
<dbReference type="PANTHER" id="PTHR32387:SF0">
    <property type="entry name" value="PROTEIN NO VEIN"/>
    <property type="match status" value="1"/>
</dbReference>
<feature type="transmembrane region" description="Helical" evidence="10">
    <location>
        <begin position="2144"/>
        <end position="2164"/>
    </location>
</feature>
<keyword evidence="2 10" id="KW-0812">Transmembrane</keyword>
<gene>
    <name evidence="12" type="ORF">CCMP2556_LOCUS28584</name>
</gene>
<dbReference type="SMART" id="SM01417">
    <property type="entry name" value="Solute_trans_a"/>
    <property type="match status" value="1"/>
</dbReference>
<evidence type="ECO:0000256" key="7">
    <source>
        <dbReference type="ARBA" id="ARBA00023136"/>
    </source>
</evidence>
<feature type="transmembrane region" description="Helical" evidence="10">
    <location>
        <begin position="1912"/>
        <end position="1933"/>
    </location>
</feature>
<dbReference type="InterPro" id="IPR013083">
    <property type="entry name" value="Znf_RING/FYVE/PHD"/>
</dbReference>
<proteinExistence type="predicted"/>
<organism evidence="12 13">
    <name type="scientific">Durusdinium trenchii</name>
    <dbReference type="NCBI Taxonomy" id="1381693"/>
    <lineage>
        <taxon>Eukaryota</taxon>
        <taxon>Sar</taxon>
        <taxon>Alveolata</taxon>
        <taxon>Dinophyceae</taxon>
        <taxon>Suessiales</taxon>
        <taxon>Symbiodiniaceae</taxon>
        <taxon>Durusdinium</taxon>
    </lineage>
</organism>
<evidence type="ECO:0000256" key="10">
    <source>
        <dbReference type="SAM" id="Phobius"/>
    </source>
</evidence>
<dbReference type="InterPro" id="IPR023408">
    <property type="entry name" value="MscS_beta-dom_sf"/>
</dbReference>
<dbReference type="InterPro" id="IPR036890">
    <property type="entry name" value="HATPase_C_sf"/>
</dbReference>
<feature type="transmembrane region" description="Helical" evidence="10">
    <location>
        <begin position="2067"/>
        <end position="2085"/>
    </location>
</feature>
<keyword evidence="7 10" id="KW-0472">Membrane</keyword>
<evidence type="ECO:0000256" key="6">
    <source>
        <dbReference type="ARBA" id="ARBA00022989"/>
    </source>
</evidence>
<keyword evidence="5" id="KW-0862">Zinc</keyword>
<dbReference type="SUPFAM" id="SSF55874">
    <property type="entry name" value="ATPase domain of HSP90 chaperone/DNA topoisomerase II/histidine kinase"/>
    <property type="match status" value="1"/>
</dbReference>
<dbReference type="Gene3D" id="2.30.30.60">
    <property type="match status" value="1"/>
</dbReference>
<accession>A0ABP0N2L0</accession>
<reference evidence="12 13" key="1">
    <citation type="submission" date="2024-02" db="EMBL/GenBank/DDBJ databases">
        <authorList>
            <person name="Chen Y."/>
            <person name="Shah S."/>
            <person name="Dougan E. K."/>
            <person name="Thang M."/>
            <person name="Chan C."/>
        </authorList>
    </citation>
    <scope>NUCLEOTIDE SEQUENCE [LARGE SCALE GENOMIC DNA]</scope>
</reference>
<protein>
    <recommendedName>
        <fullName evidence="11">RING-CH-type domain-containing protein</fullName>
    </recommendedName>
</protein>
<dbReference type="SUPFAM" id="SSF57850">
    <property type="entry name" value="RING/U-box"/>
    <property type="match status" value="1"/>
</dbReference>
<feature type="coiled-coil region" evidence="8">
    <location>
        <begin position="310"/>
        <end position="391"/>
    </location>
</feature>
<dbReference type="SMART" id="SM00744">
    <property type="entry name" value="RINGv"/>
    <property type="match status" value="1"/>
</dbReference>
<evidence type="ECO:0000256" key="8">
    <source>
        <dbReference type="SAM" id="Coils"/>
    </source>
</evidence>
<evidence type="ECO:0000259" key="11">
    <source>
        <dbReference type="PROSITE" id="PS51292"/>
    </source>
</evidence>
<evidence type="ECO:0000256" key="1">
    <source>
        <dbReference type="ARBA" id="ARBA00004141"/>
    </source>
</evidence>
<sequence>MSIARRRILIYTNATICEGLEVELQDVKLQGVVSEVGWFNTTVNGYEGTRVTVPNRRILDGTVIDKTNKRFRVCQKHLAAWLMGQSLGRNPVNTVQDDLRNNPNVLQKSVLRILMANRGERYDGMPIEILRSKKPKDVSEYGADFYLRAYFEKSLQGDRFLTLQSQLLIAVWLGNGLCAQTGDGSDGGRGGSPLTPLVPAPVSRDGAEPPQRTPKKWRLMWGSAQAETVQAKILAKRRAMAYLSKQPVCRARRAATRLARWTWLEPSLLQQHNAVEAGGGLHASHASPDGVETVETKGYTQRAADAPPPASSLEEAHEKLERQASCQKIAKVLAERFGCHAPGKGLEDLLLAKESEVVKLQQEVTSLRSEREQLELALEAAERRIEELTVANAKAQPVPVKESPKDLVKASSAVMTVDAVLAVGVGPSHVTEPRDEVAAIRHERLQGIQSDTMREMFLGCVELLAADIYASRAHFVLELLQNADDNEYAMGVEPTARFVCEAGEEPYIAVINNEVGLTAQDLVGMCAISKSAKKDKADRTGRKGIGFKSVFAVSSCPHILSGRYTFKFDVRRDRMGYVMPSWLDEEELLCSVPMELRRLHQEGYTVIFLPIGDASEALVKEVEGHLEALDPATLLFMRRLQRIEFRRADGRSSSMQIQARGKAEGVQHEAVQMLTEAGTSGASGPSARSSHEFFVGRRWSKGGDRESQIAIALPTPAVDVPQRAFATLPLCHSGLNLCINADWDVSASRDGVHENGHNERLAEEAAQAFAEVALELGVQLWPASPVDYLGDRPPLSRFWRKVRERFIHALMHADVPCLAVEEDPDRAEPTRLVPATQALRRPPPTAVEKTAAALVSSALLEKSVQRCFVREPLPQGVQLECFAASHFARCLPSLVEAALALQSYADRVERLTQIYRAFEELLSEPRCDLATAQDRADLARHAPCWPCMSTGGSFILCASDFGAIFTEQGSTAWDLPDTVEEAQQRWRLRVLRPEAAEALRKLPSLPEIAGLRAAPRFTHLLGLTVQMHGQEDHTAIPHSSWWRSLRIMRDIWESPSSLEVEGREVDPLEEQGLQLLDPQIMRSILLVPSTAGPRHGPGVSCPLLLGEEVSCRGAKPLAEVPLELHPAKALVEALRWERFMVFGLQADSLLVQLDIHEGRRLAHHLVDPDWWLLVQAVAPDQMDLLQHYGASLKRLPYDEAGCWNLEQCLSADFAPFLHNVRLPSPNGPRNSSPDGTRLAAAPVLPARATHFTPKALGFLRELGVTMAVDSRTLIDRCLKPMLEQHTPQVLSGPGDLSGVISEVGPCRICWDSENVEDFFQPCLCRGTQQWVHRSCFAHWTRVAPTAALLCPTCGYRYRRGIISSWQVLFVTAKEASRWLALLVYFCVTRTCARTIYKHLLTDARDGRPFSFNLFWPADFLMASKPQPSLMLLADGLVSALSVTLKRLVRARRIRLPLLFPPPVQIPEATQEFAMQLFCASTLRLGEVLLILRRRTGTAAAVRGLFDWMVNVYAILYLLQELLLSAQRCARDRLENLLRELPDVAAAWPPGRLPPQNRLDLAKPLDSLPNVSRVYAALVHVEEELLPELSKRIFVPGMGVQDAGSCMYLSPNLEGYGELLGKIDLQPWYPSLRELFVDRLHVTTSLSSHGCLEALRSLRGTASSEAKKLMKLVAGLLLQLYDMVRADPASHEVELSALRKEELLPVLHQSELRWLSVSSCMWLDVASTALSAVRLVSLQVHYPELQPLFVDLLDVPLVSSVEVRERLRAAAQATAEDPSALLDAYTCLDHLCKRGAEEDEDMALHYLRKDLAEVIFLPGATEASSPEACVFLPPEQRGLAERCGKQDLGTDRYADFRVSRFYQRCMESEPDLFRLVTGTGTLGCIITFSICLRHSWSLDQRPLCMQRSYYHGMLAFPMVWAFCTWVTLWCPLNAPMSELFMGQSEAYAIYSFLVLLFMLVSIEALKRRRDGELDGSSYHSNSNMGEVIIQAVQAYGPQKYFAVPPLGCLFMKCVRPHHVTANQLLWVSRLVKQYGYAQVILNTCYIYTRQTMVAGSARAQVLATFENVLKVSGLLAVYGLFVMYKATHELLHDWKTTAKFLSVKLIIGLSTLQKMLLRKIVEVFPPHEGSCLLDPLHPKDLDRALAYWSSYLTLLETILLACLVIKAQRNHAYSAYLRTRQSSPLKKSIDEIHLDGSSQ</sequence>
<keyword evidence="6 10" id="KW-1133">Transmembrane helix</keyword>
<evidence type="ECO:0000313" key="12">
    <source>
        <dbReference type="EMBL" id="CAK9058005.1"/>
    </source>
</evidence>
<feature type="transmembrane region" description="Helical" evidence="10">
    <location>
        <begin position="1871"/>
        <end position="1891"/>
    </location>
</feature>
<keyword evidence="4" id="KW-0863">Zinc-finger</keyword>
<dbReference type="EMBL" id="CAXAMN010021328">
    <property type="protein sequence ID" value="CAK9058005.1"/>
    <property type="molecule type" value="Genomic_DNA"/>
</dbReference>
<keyword evidence="13" id="KW-1185">Reference proteome</keyword>
<evidence type="ECO:0000256" key="2">
    <source>
        <dbReference type="ARBA" id="ARBA00022692"/>
    </source>
</evidence>
<evidence type="ECO:0000256" key="9">
    <source>
        <dbReference type="SAM" id="MobiDB-lite"/>
    </source>
</evidence>
<evidence type="ECO:0000256" key="5">
    <source>
        <dbReference type="ARBA" id="ARBA00022833"/>
    </source>
</evidence>
<evidence type="ECO:0000256" key="3">
    <source>
        <dbReference type="ARBA" id="ARBA00022723"/>
    </source>
</evidence>
<dbReference type="Pfam" id="PF25794">
    <property type="entry name" value="SACS"/>
    <property type="match status" value="1"/>
</dbReference>
<dbReference type="NCBIfam" id="NF047352">
    <property type="entry name" value="P_loop_sacsin"/>
    <property type="match status" value="1"/>
</dbReference>
<keyword evidence="3" id="KW-0479">Metal-binding</keyword>
<dbReference type="InterPro" id="IPR058210">
    <property type="entry name" value="SACS/Nov_dom"/>
</dbReference>
<dbReference type="InterPro" id="IPR052957">
    <property type="entry name" value="Auxin_embryo_med"/>
</dbReference>
<dbReference type="PANTHER" id="PTHR32387">
    <property type="entry name" value="WU:FJ29H11"/>
    <property type="match status" value="1"/>
</dbReference>
<dbReference type="PROSITE" id="PS51292">
    <property type="entry name" value="ZF_RING_CH"/>
    <property type="match status" value="1"/>
</dbReference>
<feature type="domain" description="RING-CH-type" evidence="11">
    <location>
        <begin position="1298"/>
        <end position="1360"/>
    </location>
</feature>
<feature type="region of interest" description="Disordered" evidence="9">
    <location>
        <begin position="183"/>
        <end position="214"/>
    </location>
</feature>
<dbReference type="Gene3D" id="3.30.40.10">
    <property type="entry name" value="Zinc/RING finger domain, C3HC4 (zinc finger)"/>
    <property type="match status" value="1"/>
</dbReference>